<protein>
    <submittedName>
        <fullName evidence="2">Uncharacterized protein</fullName>
    </submittedName>
</protein>
<reference evidence="2 3" key="1">
    <citation type="submission" date="2019-03" db="EMBL/GenBank/DDBJ databases">
        <title>First draft genome of Liparis tanakae, snailfish: a comprehensive survey of snailfish specific genes.</title>
        <authorList>
            <person name="Kim W."/>
            <person name="Song I."/>
            <person name="Jeong J.-H."/>
            <person name="Kim D."/>
            <person name="Kim S."/>
            <person name="Ryu S."/>
            <person name="Song J.Y."/>
            <person name="Lee S.K."/>
        </authorList>
    </citation>
    <scope>NUCLEOTIDE SEQUENCE [LARGE SCALE GENOMIC DNA]</scope>
    <source>
        <tissue evidence="2">Muscle</tissue>
    </source>
</reference>
<organism evidence="2 3">
    <name type="scientific">Liparis tanakae</name>
    <name type="common">Tanaka's snailfish</name>
    <dbReference type="NCBI Taxonomy" id="230148"/>
    <lineage>
        <taxon>Eukaryota</taxon>
        <taxon>Metazoa</taxon>
        <taxon>Chordata</taxon>
        <taxon>Craniata</taxon>
        <taxon>Vertebrata</taxon>
        <taxon>Euteleostomi</taxon>
        <taxon>Actinopterygii</taxon>
        <taxon>Neopterygii</taxon>
        <taxon>Teleostei</taxon>
        <taxon>Neoteleostei</taxon>
        <taxon>Acanthomorphata</taxon>
        <taxon>Eupercaria</taxon>
        <taxon>Perciformes</taxon>
        <taxon>Cottioidei</taxon>
        <taxon>Cottales</taxon>
        <taxon>Liparidae</taxon>
        <taxon>Liparis</taxon>
    </lineage>
</organism>
<gene>
    <name evidence="2" type="ORF">EYF80_055625</name>
</gene>
<feature type="compositionally biased region" description="Basic residues" evidence="1">
    <location>
        <begin position="139"/>
        <end position="148"/>
    </location>
</feature>
<comment type="caution">
    <text evidence="2">The sequence shown here is derived from an EMBL/GenBank/DDBJ whole genome shotgun (WGS) entry which is preliminary data.</text>
</comment>
<evidence type="ECO:0000313" key="2">
    <source>
        <dbReference type="EMBL" id="TNN34213.1"/>
    </source>
</evidence>
<dbReference type="AlphaFoldDB" id="A0A4Z2EZU0"/>
<feature type="region of interest" description="Disordered" evidence="1">
    <location>
        <begin position="49"/>
        <end position="91"/>
    </location>
</feature>
<name>A0A4Z2EZU0_9TELE</name>
<keyword evidence="3" id="KW-1185">Reference proteome</keyword>
<feature type="region of interest" description="Disordered" evidence="1">
    <location>
        <begin position="134"/>
        <end position="170"/>
    </location>
</feature>
<evidence type="ECO:0000313" key="3">
    <source>
        <dbReference type="Proteomes" id="UP000314294"/>
    </source>
</evidence>
<dbReference type="Proteomes" id="UP000314294">
    <property type="component" value="Unassembled WGS sequence"/>
</dbReference>
<proteinExistence type="predicted"/>
<feature type="region of interest" description="Disordered" evidence="1">
    <location>
        <begin position="272"/>
        <end position="310"/>
    </location>
</feature>
<sequence length="310" mass="32477">MSAPSLCASRRLISQSTQNTCEVKRAGVCHSCICSVFVIGFNSVELSSVHPSSSHPSVSPHPSLSASVSVAPEGGVEVAEQGERRERGVRRGVSGELQEGVGVQIVLAGRMEVGQLGVVKRAREELLHGVVEKGERERGRGRRGRRGRRGEGRGGRGGGGGGQSHPHFPLPAAVVPRVRRQEGDGGGRRGGSDVCHLGVEAEHPVDDPRHGAAQLHLQRLGKLLAALLALVFYPPMPVAPHQPATIQPQPRSLHHSLQVSVCAQVGVELPSNPPGASTGLEEVVDEGESGGSEGWRKAPGAGLRMTSAEV</sequence>
<feature type="compositionally biased region" description="Low complexity" evidence="1">
    <location>
        <begin position="49"/>
        <end position="79"/>
    </location>
</feature>
<evidence type="ECO:0000256" key="1">
    <source>
        <dbReference type="SAM" id="MobiDB-lite"/>
    </source>
</evidence>
<dbReference type="EMBL" id="SRLO01002017">
    <property type="protein sequence ID" value="TNN34213.1"/>
    <property type="molecule type" value="Genomic_DNA"/>
</dbReference>
<accession>A0A4Z2EZU0</accession>